<reference evidence="1" key="1">
    <citation type="submission" date="2022-10" db="EMBL/GenBank/DDBJ databases">
        <title>Two novel species of Flavobacterium.</title>
        <authorList>
            <person name="Liu Q."/>
            <person name="Xin Y.-H."/>
        </authorList>
    </citation>
    <scope>NUCLEOTIDE SEQUENCE</scope>
    <source>
        <strain evidence="1">LS1R49</strain>
    </source>
</reference>
<evidence type="ECO:0000313" key="2">
    <source>
        <dbReference type="Proteomes" id="UP001151079"/>
    </source>
</evidence>
<accession>A0A9X3BXZ3</accession>
<gene>
    <name evidence="1" type="ORF">OIU83_05985</name>
</gene>
<dbReference type="EMBL" id="JAOZEW010000004">
    <property type="protein sequence ID" value="MCV9927191.1"/>
    <property type="molecule type" value="Genomic_DNA"/>
</dbReference>
<dbReference type="PROSITE" id="PS51257">
    <property type="entry name" value="PROKAR_LIPOPROTEIN"/>
    <property type="match status" value="1"/>
</dbReference>
<dbReference type="AlphaFoldDB" id="A0A9X3BXZ3"/>
<keyword evidence="2" id="KW-1185">Reference proteome</keyword>
<sequence>MKRTLLFLIFLLFVSCNESELKRQQIKSGFINKPGIYSVFQRDLKTKKIILKQFKDRSVIFAITDIYNKILFQQELNQTFSPYHYWCLYVDEQANVWFYNSDYSSSKAIILNPETELYEVKDFCETKLILPTEFRKELELKNTFTNCKSFN</sequence>
<dbReference type="RefSeq" id="WP_264205365.1">
    <property type="nucleotide sequence ID" value="NZ_JAOZEW010000004.1"/>
</dbReference>
<name>A0A9X3BXZ3_9FLAO</name>
<evidence type="ECO:0000313" key="1">
    <source>
        <dbReference type="EMBL" id="MCV9927191.1"/>
    </source>
</evidence>
<dbReference type="Proteomes" id="UP001151079">
    <property type="component" value="Unassembled WGS sequence"/>
</dbReference>
<comment type="caution">
    <text evidence="1">The sequence shown here is derived from an EMBL/GenBank/DDBJ whole genome shotgun (WGS) entry which is preliminary data.</text>
</comment>
<organism evidence="1 2">
    <name type="scientific">Flavobacterium shii</name>
    <dbReference type="NCBI Taxonomy" id="2987687"/>
    <lineage>
        <taxon>Bacteria</taxon>
        <taxon>Pseudomonadati</taxon>
        <taxon>Bacteroidota</taxon>
        <taxon>Flavobacteriia</taxon>
        <taxon>Flavobacteriales</taxon>
        <taxon>Flavobacteriaceae</taxon>
        <taxon>Flavobacterium</taxon>
    </lineage>
</organism>
<proteinExistence type="predicted"/>
<protein>
    <submittedName>
        <fullName evidence="1">Uncharacterized protein</fullName>
    </submittedName>
</protein>